<gene>
    <name evidence="2" type="ORF">PCAR00345_LOCUS17124</name>
</gene>
<protein>
    <recommendedName>
        <fullName evidence="1">Cupin-like domain-containing protein</fullName>
    </recommendedName>
</protein>
<evidence type="ECO:0000259" key="1">
    <source>
        <dbReference type="Pfam" id="PF13621"/>
    </source>
</evidence>
<proteinExistence type="predicted"/>
<dbReference type="Pfam" id="PF13621">
    <property type="entry name" value="Cupin_8"/>
    <property type="match status" value="1"/>
</dbReference>
<organism evidence="2">
    <name type="scientific">Chrysotila carterae</name>
    <name type="common">Marine alga</name>
    <name type="synonym">Syracosphaera carterae</name>
    <dbReference type="NCBI Taxonomy" id="13221"/>
    <lineage>
        <taxon>Eukaryota</taxon>
        <taxon>Haptista</taxon>
        <taxon>Haptophyta</taxon>
        <taxon>Prymnesiophyceae</taxon>
        <taxon>Isochrysidales</taxon>
        <taxon>Isochrysidaceae</taxon>
        <taxon>Chrysotila</taxon>
    </lineage>
</organism>
<dbReference type="PANTHER" id="PTHR12461:SF99">
    <property type="entry name" value="BIFUNCTIONAL PEPTIDASE AND (3S)-LYSYL HYDROXYLASE JMJD7"/>
    <property type="match status" value="1"/>
</dbReference>
<dbReference type="InterPro" id="IPR014710">
    <property type="entry name" value="RmlC-like_jellyroll"/>
</dbReference>
<dbReference type="SUPFAM" id="SSF51197">
    <property type="entry name" value="Clavaminate synthase-like"/>
    <property type="match status" value="1"/>
</dbReference>
<dbReference type="Gene3D" id="2.60.120.10">
    <property type="entry name" value="Jelly Rolls"/>
    <property type="match status" value="1"/>
</dbReference>
<feature type="domain" description="Cupin-like" evidence="1">
    <location>
        <begin position="46"/>
        <end position="181"/>
    </location>
</feature>
<dbReference type="EMBL" id="HBIZ01027030">
    <property type="protein sequence ID" value="CAE0764512.1"/>
    <property type="molecule type" value="Transcribed_RNA"/>
</dbReference>
<reference evidence="2" key="1">
    <citation type="submission" date="2021-01" db="EMBL/GenBank/DDBJ databases">
        <authorList>
            <person name="Corre E."/>
            <person name="Pelletier E."/>
            <person name="Niang G."/>
            <person name="Scheremetjew M."/>
            <person name="Finn R."/>
            <person name="Kale V."/>
            <person name="Holt S."/>
            <person name="Cochrane G."/>
            <person name="Meng A."/>
            <person name="Brown T."/>
            <person name="Cohen L."/>
        </authorList>
    </citation>
    <scope>NUCLEOTIDE SEQUENCE</scope>
    <source>
        <strain evidence="2">CCMP645</strain>
    </source>
</reference>
<dbReference type="PANTHER" id="PTHR12461">
    <property type="entry name" value="HYPOXIA-INDUCIBLE FACTOR 1 ALPHA INHIBITOR-RELATED"/>
    <property type="match status" value="1"/>
</dbReference>
<accession>A0A7S4BGJ1</accession>
<name>A0A7S4BGJ1_CHRCT</name>
<evidence type="ECO:0000313" key="2">
    <source>
        <dbReference type="EMBL" id="CAE0764512.1"/>
    </source>
</evidence>
<sequence>MSETAPDVEPWRRRLREVMTSHSQLVRELLLEGGGIERKAGPPSPLTFMRNHVAKSLPVLYTGAVDHWPALRRWDHSYLRRQAGKLQVHVALTPDGFADAVVTNRKGERVFAKPCETSMAFENFLDAIAQPRVDETGRRRRPVLYVSHQNSSLVAEFEPLWPDVGLELPWATEAFGAAPQENQSSLLIYALSSYKARYLSAFECDVTIT</sequence>
<dbReference type="InterPro" id="IPR041667">
    <property type="entry name" value="Cupin_8"/>
</dbReference>
<dbReference type="AlphaFoldDB" id="A0A7S4BGJ1"/>